<reference evidence="2 3" key="1">
    <citation type="journal article" date="2013" name="Curr. Biol.">
        <title>The Genome of the Foraminiferan Reticulomyxa filosa.</title>
        <authorList>
            <person name="Glockner G."/>
            <person name="Hulsmann N."/>
            <person name="Schleicher M."/>
            <person name="Noegel A.A."/>
            <person name="Eichinger L."/>
            <person name="Gallinger C."/>
            <person name="Pawlowski J."/>
            <person name="Sierra R."/>
            <person name="Euteneuer U."/>
            <person name="Pillet L."/>
            <person name="Moustafa A."/>
            <person name="Platzer M."/>
            <person name="Groth M."/>
            <person name="Szafranski K."/>
            <person name="Schliwa M."/>
        </authorList>
    </citation>
    <scope>NUCLEOTIDE SEQUENCE [LARGE SCALE GENOMIC DNA]</scope>
</reference>
<keyword evidence="3" id="KW-1185">Reference proteome</keyword>
<feature type="signal peptide" evidence="1">
    <location>
        <begin position="1"/>
        <end position="16"/>
    </location>
</feature>
<evidence type="ECO:0000313" key="2">
    <source>
        <dbReference type="EMBL" id="ETO06639.1"/>
    </source>
</evidence>
<organism evidence="2 3">
    <name type="scientific">Reticulomyxa filosa</name>
    <dbReference type="NCBI Taxonomy" id="46433"/>
    <lineage>
        <taxon>Eukaryota</taxon>
        <taxon>Sar</taxon>
        <taxon>Rhizaria</taxon>
        <taxon>Retaria</taxon>
        <taxon>Foraminifera</taxon>
        <taxon>Monothalamids</taxon>
        <taxon>Reticulomyxidae</taxon>
        <taxon>Reticulomyxa</taxon>
    </lineage>
</organism>
<comment type="caution">
    <text evidence="2">The sequence shown here is derived from an EMBL/GenBank/DDBJ whole genome shotgun (WGS) entry which is preliminary data.</text>
</comment>
<dbReference type="EMBL" id="ASPP01026946">
    <property type="protein sequence ID" value="ETO06639.1"/>
    <property type="molecule type" value="Genomic_DNA"/>
</dbReference>
<protein>
    <submittedName>
        <fullName evidence="2">Uncharacterized protein</fullName>
    </submittedName>
</protein>
<proteinExistence type="predicted"/>
<feature type="chain" id="PRO_5004975333" evidence="1">
    <location>
        <begin position="17"/>
        <end position="210"/>
    </location>
</feature>
<dbReference type="OrthoDB" id="5295208at2759"/>
<dbReference type="Proteomes" id="UP000023152">
    <property type="component" value="Unassembled WGS sequence"/>
</dbReference>
<gene>
    <name evidence="2" type="ORF">RFI_30754</name>
</gene>
<name>X6LYD4_RETFI</name>
<keyword evidence="1" id="KW-0732">Signal</keyword>
<evidence type="ECO:0000313" key="3">
    <source>
        <dbReference type="Proteomes" id="UP000023152"/>
    </source>
</evidence>
<evidence type="ECO:0000256" key="1">
    <source>
        <dbReference type="SAM" id="SignalP"/>
    </source>
</evidence>
<sequence>MYMYACLFFTFNLLSCVSIFNSLKKQSVDFFADEIKYIGKDDWLGIELDNDNNYFTTKEGLWLVYHKENNCQTTGECSHNKEVIGLVLDDFLANAMGSIHLIKNLGSIIDEPFNMVPQTNSVKRDIHLNIGDHILLAEGGTSVVKYIDTETGKDSSDLPYWNEHVWGPNANDGTFDGQTLFQTKTEGDDKVYPKQYIEVRSSKPKCCFHT</sequence>
<dbReference type="AlphaFoldDB" id="X6LYD4"/>
<accession>X6LYD4</accession>